<evidence type="ECO:0000256" key="2">
    <source>
        <dbReference type="ARBA" id="ARBA00022603"/>
    </source>
</evidence>
<gene>
    <name evidence="6" type="primary">mboIIM</name>
    <name evidence="6" type="ORF">BWX89_00627</name>
</gene>
<reference evidence="6" key="1">
    <citation type="submission" date="2017-02" db="EMBL/GenBank/DDBJ databases">
        <title>Delving into the versatile metabolic prowess of the omnipresent phylum Bacteroidetes.</title>
        <authorList>
            <person name="Nobu M.K."/>
            <person name="Mei R."/>
            <person name="Narihiro T."/>
            <person name="Kuroda K."/>
            <person name="Liu W.-T."/>
        </authorList>
    </citation>
    <scope>NUCLEOTIDE SEQUENCE</scope>
    <source>
        <strain evidence="6">ADurb.Bin131</strain>
    </source>
</reference>
<dbReference type="GO" id="GO:0032259">
    <property type="term" value="P:methylation"/>
    <property type="evidence" value="ECO:0007669"/>
    <property type="project" value="UniProtKB-KW"/>
</dbReference>
<dbReference type="Gene3D" id="3.40.50.150">
    <property type="entry name" value="Vaccinia Virus protein VP39"/>
    <property type="match status" value="1"/>
</dbReference>
<dbReference type="AlphaFoldDB" id="A0A1V6CB93"/>
<dbReference type="EC" id="2.1.1.-" evidence="4"/>
<evidence type="ECO:0000256" key="4">
    <source>
        <dbReference type="RuleBase" id="RU362026"/>
    </source>
</evidence>
<keyword evidence="2 6" id="KW-0489">Methyltransferase</keyword>
<dbReference type="InterPro" id="IPR002052">
    <property type="entry name" value="DNA_methylase_N6_adenine_CS"/>
</dbReference>
<dbReference type="Pfam" id="PF01555">
    <property type="entry name" value="N6_N4_Mtase"/>
    <property type="match status" value="1"/>
</dbReference>
<protein>
    <recommendedName>
        <fullName evidence="4">Methyltransferase</fullName>
        <ecNumber evidence="4">2.1.1.-</ecNumber>
    </recommendedName>
</protein>
<feature type="domain" description="DNA methylase N-4/N-6" evidence="5">
    <location>
        <begin position="87"/>
        <end position="316"/>
    </location>
</feature>
<proteinExistence type="inferred from homology"/>
<dbReference type="Proteomes" id="UP000485562">
    <property type="component" value="Unassembled WGS sequence"/>
</dbReference>
<sequence length="350" mass="41128">MKDKNNILSLFDGGLLTSEKISRRGRTKEMLNRLDLYGELRQKILPLCRLKYGEVWEDPVGGHKIGVLDATKLEDVKKIVGNEKGRLIVNDPPYNVAVGNANTNALFKINIKNYLEFSKRWVQNAILITDKDAHFYIWLGADYRDNLQPFPDFIILLREFRELKPKSIITLRNQRGYGTQKNWMWVRQELLYYVKGNPEFNVGAEYTNIPRILRGYYKEVNGKITENLERSKSEYIRAGNVWVDIQQVFYRMEENVPGCYAQKPLKAIERIIMSATNEKDLVLDFFAHSGTTLIAGERLKRRVYTFDVDPIFAEITIRRLEHFRKTGKTGWQWQNPFPEIEEKKEKQKWI</sequence>
<dbReference type="PRINTS" id="PR00508">
    <property type="entry name" value="S21N4MTFRASE"/>
</dbReference>
<evidence type="ECO:0000259" key="5">
    <source>
        <dbReference type="Pfam" id="PF01555"/>
    </source>
</evidence>
<dbReference type="PROSITE" id="PS00092">
    <property type="entry name" value="N6_MTASE"/>
    <property type="match status" value="1"/>
</dbReference>
<accession>A0A1V6CB93</accession>
<evidence type="ECO:0000313" key="6">
    <source>
        <dbReference type="EMBL" id="OQB74147.1"/>
    </source>
</evidence>
<name>A0A1V6CB93_UNCT6</name>
<keyword evidence="3 6" id="KW-0808">Transferase</keyword>
<dbReference type="InterPro" id="IPR029063">
    <property type="entry name" value="SAM-dependent_MTases_sf"/>
</dbReference>
<evidence type="ECO:0000256" key="1">
    <source>
        <dbReference type="ARBA" id="ARBA00006594"/>
    </source>
</evidence>
<comment type="caution">
    <text evidence="6">The sequence shown here is derived from an EMBL/GenBank/DDBJ whole genome shotgun (WGS) entry which is preliminary data.</text>
</comment>
<dbReference type="InterPro" id="IPR001091">
    <property type="entry name" value="RM_Methyltransferase"/>
</dbReference>
<comment type="similarity">
    <text evidence="1 4">Belongs to the N(4)/N(6)-methyltransferase family.</text>
</comment>
<evidence type="ECO:0000256" key="3">
    <source>
        <dbReference type="ARBA" id="ARBA00022679"/>
    </source>
</evidence>
<dbReference type="GO" id="GO:0008170">
    <property type="term" value="F:N-methyltransferase activity"/>
    <property type="evidence" value="ECO:0007669"/>
    <property type="project" value="InterPro"/>
</dbReference>
<organism evidence="6">
    <name type="scientific">candidate division TA06 bacterium ADurb.Bin131</name>
    <dbReference type="NCBI Taxonomy" id="1852827"/>
    <lineage>
        <taxon>Bacteria</taxon>
        <taxon>Bacteria division TA06</taxon>
    </lineage>
</organism>
<dbReference type="EMBL" id="MWDQ01000050">
    <property type="protein sequence ID" value="OQB74147.1"/>
    <property type="molecule type" value="Genomic_DNA"/>
</dbReference>
<dbReference type="InterPro" id="IPR002941">
    <property type="entry name" value="DNA_methylase_N4/N6"/>
</dbReference>
<dbReference type="GO" id="GO:0003677">
    <property type="term" value="F:DNA binding"/>
    <property type="evidence" value="ECO:0007669"/>
    <property type="project" value="InterPro"/>
</dbReference>
<dbReference type="SUPFAM" id="SSF53335">
    <property type="entry name" value="S-adenosyl-L-methionine-dependent methyltransferases"/>
    <property type="match status" value="1"/>
</dbReference>